<dbReference type="OMA" id="QLDKHTM"/>
<organism evidence="5 6">
    <name type="scientific">Toxocara canis</name>
    <name type="common">Canine roundworm</name>
    <dbReference type="NCBI Taxonomy" id="6265"/>
    <lineage>
        <taxon>Eukaryota</taxon>
        <taxon>Metazoa</taxon>
        <taxon>Ecdysozoa</taxon>
        <taxon>Nematoda</taxon>
        <taxon>Chromadorea</taxon>
        <taxon>Rhabditida</taxon>
        <taxon>Spirurina</taxon>
        <taxon>Ascaridomorpha</taxon>
        <taxon>Ascaridoidea</taxon>
        <taxon>Toxocaridae</taxon>
        <taxon>Toxocara</taxon>
    </lineage>
</organism>
<feature type="domain" description="J" evidence="4">
    <location>
        <begin position="25"/>
        <end position="93"/>
    </location>
</feature>
<evidence type="ECO:0000313" key="5">
    <source>
        <dbReference type="EMBL" id="KHN85104.1"/>
    </source>
</evidence>
<dbReference type="EMBL" id="JPKZ01000862">
    <property type="protein sequence ID" value="KHN85104.1"/>
    <property type="molecule type" value="Genomic_DNA"/>
</dbReference>
<dbReference type="STRING" id="6265.A0A0B2VUL9"/>
<dbReference type="Proteomes" id="UP000031036">
    <property type="component" value="Unassembled WGS sequence"/>
</dbReference>
<dbReference type="Pfam" id="PF00226">
    <property type="entry name" value="DnaJ"/>
    <property type="match status" value="1"/>
</dbReference>
<dbReference type="InterPro" id="IPR018253">
    <property type="entry name" value="DnaJ_domain_CS"/>
</dbReference>
<dbReference type="SMART" id="SM00271">
    <property type="entry name" value="DnaJ"/>
    <property type="match status" value="1"/>
</dbReference>
<dbReference type="Pfam" id="PF22774">
    <property type="entry name" value="DNAJC11_beta-barrel"/>
    <property type="match status" value="1"/>
</dbReference>
<evidence type="ECO:0000256" key="1">
    <source>
        <dbReference type="ARBA" id="ARBA00004370"/>
    </source>
</evidence>
<evidence type="ECO:0000313" key="6">
    <source>
        <dbReference type="Proteomes" id="UP000031036"/>
    </source>
</evidence>
<dbReference type="SUPFAM" id="SSF46565">
    <property type="entry name" value="Chaperone J-domain"/>
    <property type="match status" value="1"/>
</dbReference>
<dbReference type="InterPro" id="IPR052243">
    <property type="entry name" value="Mito_inner_membrane_organizer"/>
</dbReference>
<keyword evidence="6" id="KW-1185">Reference proteome</keyword>
<evidence type="ECO:0000256" key="2">
    <source>
        <dbReference type="ARBA" id="ARBA00023136"/>
    </source>
</evidence>
<dbReference type="PANTHER" id="PTHR44157:SF1">
    <property type="entry name" value="DNAJ HOMOLOG SUBFAMILY C MEMBER 11"/>
    <property type="match status" value="1"/>
</dbReference>
<proteinExistence type="predicted"/>
<reference evidence="5 6" key="1">
    <citation type="submission" date="2014-11" db="EMBL/GenBank/DDBJ databases">
        <title>Genetic blueprint of the zoonotic pathogen Toxocara canis.</title>
        <authorList>
            <person name="Zhu X.-Q."/>
            <person name="Korhonen P.K."/>
            <person name="Cai H."/>
            <person name="Young N.D."/>
            <person name="Nejsum P."/>
            <person name="von Samson-Himmelstjerna G."/>
            <person name="Boag P.R."/>
            <person name="Tan P."/>
            <person name="Li Q."/>
            <person name="Min J."/>
            <person name="Yang Y."/>
            <person name="Wang X."/>
            <person name="Fang X."/>
            <person name="Hall R.S."/>
            <person name="Hofmann A."/>
            <person name="Sternberg P.W."/>
            <person name="Jex A.R."/>
            <person name="Gasser R.B."/>
        </authorList>
    </citation>
    <scope>NUCLEOTIDE SEQUENCE [LARGE SCALE GENOMIC DNA]</scope>
    <source>
        <strain evidence="5">PN_DK_2014</strain>
    </source>
</reference>
<dbReference type="InterPro" id="IPR055225">
    <property type="entry name" value="DNAJC11-like_beta-barrel"/>
</dbReference>
<accession>A0A0B2VUL9</accession>
<dbReference type="PROSITE" id="PS00636">
    <property type="entry name" value="DNAJ_1"/>
    <property type="match status" value="1"/>
</dbReference>
<name>A0A0B2VUL9_TOXCA</name>
<dbReference type="InterPro" id="IPR001623">
    <property type="entry name" value="DnaJ_domain"/>
</dbReference>
<dbReference type="GO" id="GO:0042407">
    <property type="term" value="P:cristae formation"/>
    <property type="evidence" value="ECO:0007669"/>
    <property type="project" value="TreeGrafter"/>
</dbReference>
<dbReference type="InterPro" id="IPR024586">
    <property type="entry name" value="DnaJ-like_C11_C"/>
</dbReference>
<dbReference type="CDD" id="cd06257">
    <property type="entry name" value="DnaJ"/>
    <property type="match status" value="1"/>
</dbReference>
<keyword evidence="3" id="KW-0143">Chaperone</keyword>
<dbReference type="AlphaFoldDB" id="A0A0B2VUL9"/>
<dbReference type="PANTHER" id="PTHR44157">
    <property type="entry name" value="DNAJ HOMOLOG SUBFAMILY C MEMBER 11"/>
    <property type="match status" value="1"/>
</dbReference>
<dbReference type="PRINTS" id="PR00625">
    <property type="entry name" value="JDOMAIN"/>
</dbReference>
<dbReference type="PROSITE" id="PS50076">
    <property type="entry name" value="DNAJ_2"/>
    <property type="match status" value="1"/>
</dbReference>
<dbReference type="GO" id="GO:0005739">
    <property type="term" value="C:mitochondrion"/>
    <property type="evidence" value="ECO:0007669"/>
    <property type="project" value="GOC"/>
</dbReference>
<comment type="subcellular location">
    <subcellularLocation>
        <location evidence="1">Membrane</location>
    </subcellularLocation>
</comment>
<dbReference type="OrthoDB" id="18010at2759"/>
<dbReference type="InterPro" id="IPR036869">
    <property type="entry name" value="J_dom_sf"/>
</dbReference>
<gene>
    <name evidence="5" type="primary">Dnajc11</name>
    <name evidence="5" type="ORF">Tcan_09807</name>
</gene>
<evidence type="ECO:0000259" key="4">
    <source>
        <dbReference type="PROSITE" id="PS50076"/>
    </source>
</evidence>
<dbReference type="GO" id="GO:0016020">
    <property type="term" value="C:membrane"/>
    <property type="evidence" value="ECO:0007669"/>
    <property type="project" value="UniProtKB-SubCell"/>
</dbReference>
<dbReference type="Gene3D" id="1.10.287.110">
    <property type="entry name" value="DnaJ domain"/>
    <property type="match status" value="1"/>
</dbReference>
<sequence>MSISSASSVYENEDELVNYGDEDIDFYAILNVPRNASIDDINKAYRQRCKIFHPDRHMDLGDKREAEKYFVKLRRAHETLSDPKLRTIYDTVGVQGLELHGWELISKTDTPENIRREYEFLKRLRDTETMLQRVHPSVPCAPQLTGMALTQNVECSLGELDKIGLSGRVKMVNGRGDGAFTASWRRAVSWLSLFENTLTVTPDSATWGVKMARNVFSRAAVIVQPSIQYFPLLTAFAPGCSFIYTMRLNPRWQGSIAYQLGMQQALTTSLVHTELNLPKFICNLTISTTGSNIRLVYTRRNPEHDSVTEASCILAVFGFIPAVSFERRLSRYSRIGCSISLSLPTCILTAKFKVKTGSAVYEYQMALCDNQDDVARATLYGVVLPFAAFHLAKAIFRTSYERFMSLFDDRTEERLVDSVKREEAIQVVNLMRPTAERIAREEGAKHGLIIVEAKYGQMLGEGRSAEMYPLLGEKAIDVTIPLQAMVNDSQLRIYSAKNQLPGFYDPCPFEPKMLRIVYRYKDHMHSVSVPDEMALHIPMMAYSFAQSRYDKANAQGPLKESSRLPVLVVVMLLCYSFIRFSDTHF</sequence>
<keyword evidence="2" id="KW-0472">Membrane</keyword>
<comment type="caution">
    <text evidence="5">The sequence shown here is derived from an EMBL/GenBank/DDBJ whole genome shotgun (WGS) entry which is preliminary data.</text>
</comment>
<dbReference type="Pfam" id="PF11875">
    <property type="entry name" value="DnaJ-like_C11_C"/>
    <property type="match status" value="1"/>
</dbReference>
<evidence type="ECO:0000256" key="3">
    <source>
        <dbReference type="ARBA" id="ARBA00023186"/>
    </source>
</evidence>
<protein>
    <submittedName>
        <fullName evidence="5">DnaJ-like protein subfamily C member 11</fullName>
    </submittedName>
</protein>